<dbReference type="Proteomes" id="UP000053237">
    <property type="component" value="Unassembled WGS sequence"/>
</dbReference>
<feature type="compositionally biased region" description="Basic and acidic residues" evidence="1">
    <location>
        <begin position="94"/>
        <end position="111"/>
    </location>
</feature>
<evidence type="ECO:0000313" key="3">
    <source>
        <dbReference type="Proteomes" id="UP000053237"/>
    </source>
</evidence>
<accession>A0A024G5R2</accession>
<sequence length="419" mass="48560">MQDIKSLSKDLDAFTQAIAHKDPTEHLEGGERFIAGADSIRETRKETRQEAHILDKVSHRSVSREHRKSAQKQSPDISIRRTTKHKMKHSGRLTTDKDSPHSQEPPHEKEPLLTPLVVWRKYQDAGFERHIRRQLQARATEVRGRGEMGRKNVKQLPKSRVKNEVENASSTSSTVSSHSISSPCTKIRPLMPNNVFHTYLERYTTDRKLQKQHARPHAHKSHSDAIELSRDKKQTHRERSVLVYRYDSLYQHEVHAAAYIVCKSLKDLTAKIQIRLGVPDVANLYRDITRDRKLQEDEKAVPLWIPPKRLQRISQFQQLQESDHIYVTQNPREDIAILCSWLRLRQRRQKQLEAAMRLGSKSKNENVSVGSKQHSWSKQEAKQLAALILDQNRDMSISYACSLYDAQGRKVAIKKRYPA</sequence>
<gene>
    <name evidence="2" type="ORF">BN9_029890</name>
</gene>
<proteinExistence type="predicted"/>
<feature type="compositionally biased region" description="Basic and acidic residues" evidence="1">
    <location>
        <begin position="39"/>
        <end position="64"/>
    </location>
</feature>
<feature type="region of interest" description="Disordered" evidence="1">
    <location>
        <begin position="22"/>
        <end position="112"/>
    </location>
</feature>
<feature type="compositionally biased region" description="Low complexity" evidence="1">
    <location>
        <begin position="169"/>
        <end position="182"/>
    </location>
</feature>
<feature type="compositionally biased region" description="Basic and acidic residues" evidence="1">
    <location>
        <begin position="22"/>
        <end position="31"/>
    </location>
</feature>
<dbReference type="EMBL" id="CAIX01000031">
    <property type="protein sequence ID" value="CCI42205.1"/>
    <property type="molecule type" value="Genomic_DNA"/>
</dbReference>
<keyword evidence="3" id="KW-1185">Reference proteome</keyword>
<comment type="caution">
    <text evidence="2">The sequence shown here is derived from an EMBL/GenBank/DDBJ whole genome shotgun (WGS) entry which is preliminary data.</text>
</comment>
<feature type="region of interest" description="Disordered" evidence="1">
    <location>
        <begin position="214"/>
        <end position="233"/>
    </location>
</feature>
<feature type="region of interest" description="Disordered" evidence="1">
    <location>
        <begin position="142"/>
        <end position="182"/>
    </location>
</feature>
<dbReference type="InParanoid" id="A0A024G5R2"/>
<feature type="compositionally biased region" description="Basic residues" evidence="1">
    <location>
        <begin position="81"/>
        <end position="91"/>
    </location>
</feature>
<feature type="compositionally biased region" description="Basic residues" evidence="1">
    <location>
        <begin position="151"/>
        <end position="160"/>
    </location>
</feature>
<name>A0A024G5R2_9STRA</name>
<dbReference type="AlphaFoldDB" id="A0A024G5R2"/>
<feature type="compositionally biased region" description="Basic and acidic residues" evidence="1">
    <location>
        <begin position="221"/>
        <end position="233"/>
    </location>
</feature>
<reference evidence="2 3" key="1">
    <citation type="submission" date="2012-05" db="EMBL/GenBank/DDBJ databases">
        <title>Recombination and specialization in a pathogen metapopulation.</title>
        <authorList>
            <person name="Gardiner A."/>
            <person name="Kemen E."/>
            <person name="Schultz-Larsen T."/>
            <person name="MacLean D."/>
            <person name="Van Oosterhout C."/>
            <person name="Jones J.D.G."/>
        </authorList>
    </citation>
    <scope>NUCLEOTIDE SEQUENCE [LARGE SCALE GENOMIC DNA]</scope>
    <source>
        <strain evidence="2 3">Ac Nc2</strain>
    </source>
</reference>
<protein>
    <submittedName>
        <fullName evidence="2">Uncharacterized protein</fullName>
    </submittedName>
</protein>
<evidence type="ECO:0000256" key="1">
    <source>
        <dbReference type="SAM" id="MobiDB-lite"/>
    </source>
</evidence>
<organism evidence="2 3">
    <name type="scientific">Albugo candida</name>
    <dbReference type="NCBI Taxonomy" id="65357"/>
    <lineage>
        <taxon>Eukaryota</taxon>
        <taxon>Sar</taxon>
        <taxon>Stramenopiles</taxon>
        <taxon>Oomycota</taxon>
        <taxon>Peronosporomycetes</taxon>
        <taxon>Albuginales</taxon>
        <taxon>Albuginaceae</taxon>
        <taxon>Albugo</taxon>
    </lineage>
</organism>
<evidence type="ECO:0000313" key="2">
    <source>
        <dbReference type="EMBL" id="CCI42205.1"/>
    </source>
</evidence>